<accession>A0A0E9SLS0</accession>
<reference evidence="1" key="1">
    <citation type="submission" date="2014-11" db="EMBL/GenBank/DDBJ databases">
        <authorList>
            <person name="Amaro Gonzalez C."/>
        </authorList>
    </citation>
    <scope>NUCLEOTIDE SEQUENCE</scope>
</reference>
<proteinExistence type="predicted"/>
<dbReference type="AlphaFoldDB" id="A0A0E9SLS0"/>
<sequence length="42" mass="4651">MSCRCYPEILVSRPLLGRFTTVPRVVYLEIMPLTVVQGSPGA</sequence>
<name>A0A0E9SLS0_ANGAN</name>
<evidence type="ECO:0000313" key="1">
    <source>
        <dbReference type="EMBL" id="JAH42299.1"/>
    </source>
</evidence>
<reference evidence="1" key="2">
    <citation type="journal article" date="2015" name="Fish Shellfish Immunol.">
        <title>Early steps in the European eel (Anguilla anguilla)-Vibrio vulnificus interaction in the gills: Role of the RtxA13 toxin.</title>
        <authorList>
            <person name="Callol A."/>
            <person name="Pajuelo D."/>
            <person name="Ebbesson L."/>
            <person name="Teles M."/>
            <person name="MacKenzie S."/>
            <person name="Amaro C."/>
        </authorList>
    </citation>
    <scope>NUCLEOTIDE SEQUENCE</scope>
</reference>
<dbReference type="EMBL" id="GBXM01066278">
    <property type="protein sequence ID" value="JAH42299.1"/>
    <property type="molecule type" value="Transcribed_RNA"/>
</dbReference>
<organism evidence="1">
    <name type="scientific">Anguilla anguilla</name>
    <name type="common">European freshwater eel</name>
    <name type="synonym">Muraena anguilla</name>
    <dbReference type="NCBI Taxonomy" id="7936"/>
    <lineage>
        <taxon>Eukaryota</taxon>
        <taxon>Metazoa</taxon>
        <taxon>Chordata</taxon>
        <taxon>Craniata</taxon>
        <taxon>Vertebrata</taxon>
        <taxon>Euteleostomi</taxon>
        <taxon>Actinopterygii</taxon>
        <taxon>Neopterygii</taxon>
        <taxon>Teleostei</taxon>
        <taxon>Anguilliformes</taxon>
        <taxon>Anguillidae</taxon>
        <taxon>Anguilla</taxon>
    </lineage>
</organism>
<protein>
    <submittedName>
        <fullName evidence="1">Uncharacterized protein</fullName>
    </submittedName>
</protein>